<dbReference type="Pfam" id="PF14223">
    <property type="entry name" value="Retrotran_gag_2"/>
    <property type="match status" value="1"/>
</dbReference>
<proteinExistence type="predicted"/>
<dbReference type="Proteomes" id="UP000828251">
    <property type="component" value="Unassembled WGS sequence"/>
</dbReference>
<dbReference type="EMBL" id="JAIQCV010000006">
    <property type="protein sequence ID" value="KAH1091399.1"/>
    <property type="molecule type" value="Genomic_DNA"/>
</dbReference>
<dbReference type="OrthoDB" id="1001766at2759"/>
<protein>
    <submittedName>
        <fullName evidence="1">Uncharacterized protein</fullName>
    </submittedName>
</protein>
<sequence length="126" mass="14750">MTYETPKQTWDKLKEEFHRTKKTRQQKLLNLRIISIVNNIRLLGDQFNDQRYVEKVITTLLEKYESKISSLEDSRDLTTISLSELINAIYTEEQKRASRDKGYAKGAYQARNNESLCSSSNKGKKK</sequence>
<name>A0A9D3VQ61_9ROSI</name>
<comment type="caution">
    <text evidence="1">The sequence shown here is derived from an EMBL/GenBank/DDBJ whole genome shotgun (WGS) entry which is preliminary data.</text>
</comment>
<reference evidence="1 2" key="1">
    <citation type="journal article" date="2021" name="Plant Biotechnol. J.">
        <title>Multi-omics assisted identification of the key and species-specific regulatory components of drought-tolerant mechanisms in Gossypium stocksii.</title>
        <authorList>
            <person name="Yu D."/>
            <person name="Ke L."/>
            <person name="Zhang D."/>
            <person name="Wu Y."/>
            <person name="Sun Y."/>
            <person name="Mei J."/>
            <person name="Sun J."/>
            <person name="Sun Y."/>
        </authorList>
    </citation>
    <scope>NUCLEOTIDE SEQUENCE [LARGE SCALE GENOMIC DNA]</scope>
    <source>
        <strain evidence="2">cv. E1</strain>
        <tissue evidence="1">Leaf</tissue>
    </source>
</reference>
<gene>
    <name evidence="1" type="ORF">J1N35_018656</name>
</gene>
<dbReference type="AlphaFoldDB" id="A0A9D3VQ61"/>
<dbReference type="PANTHER" id="PTHR35317:SF31">
    <property type="entry name" value="DUF4219 DOMAIN-CONTAINING PROTEIN"/>
    <property type="match status" value="1"/>
</dbReference>
<keyword evidence="2" id="KW-1185">Reference proteome</keyword>
<evidence type="ECO:0000313" key="2">
    <source>
        <dbReference type="Proteomes" id="UP000828251"/>
    </source>
</evidence>
<organism evidence="1 2">
    <name type="scientific">Gossypium stocksii</name>
    <dbReference type="NCBI Taxonomy" id="47602"/>
    <lineage>
        <taxon>Eukaryota</taxon>
        <taxon>Viridiplantae</taxon>
        <taxon>Streptophyta</taxon>
        <taxon>Embryophyta</taxon>
        <taxon>Tracheophyta</taxon>
        <taxon>Spermatophyta</taxon>
        <taxon>Magnoliopsida</taxon>
        <taxon>eudicotyledons</taxon>
        <taxon>Gunneridae</taxon>
        <taxon>Pentapetalae</taxon>
        <taxon>rosids</taxon>
        <taxon>malvids</taxon>
        <taxon>Malvales</taxon>
        <taxon>Malvaceae</taxon>
        <taxon>Malvoideae</taxon>
        <taxon>Gossypium</taxon>
    </lineage>
</organism>
<evidence type="ECO:0000313" key="1">
    <source>
        <dbReference type="EMBL" id="KAH1091399.1"/>
    </source>
</evidence>
<accession>A0A9D3VQ61</accession>
<dbReference type="PANTHER" id="PTHR35317">
    <property type="entry name" value="OS04G0629600 PROTEIN"/>
    <property type="match status" value="1"/>
</dbReference>